<dbReference type="NCBIfam" id="TIGR00014">
    <property type="entry name" value="arsC"/>
    <property type="match status" value="1"/>
</dbReference>
<proteinExistence type="inferred from homology"/>
<dbReference type="CDD" id="cd03034">
    <property type="entry name" value="ArsC_ArsC"/>
    <property type="match status" value="1"/>
</dbReference>
<organism evidence="4 5">
    <name type="scientific">Maribacter algarum</name>
    <name type="common">ex Zhang et al. 2020</name>
    <dbReference type="NCBI Taxonomy" id="2578118"/>
    <lineage>
        <taxon>Bacteria</taxon>
        <taxon>Pseudomonadati</taxon>
        <taxon>Bacteroidota</taxon>
        <taxon>Flavobacteriia</taxon>
        <taxon>Flavobacteriales</taxon>
        <taxon>Flavobacteriaceae</taxon>
        <taxon>Maribacter</taxon>
    </lineage>
</organism>
<dbReference type="PANTHER" id="PTHR30041">
    <property type="entry name" value="ARSENATE REDUCTASE"/>
    <property type="match status" value="1"/>
</dbReference>
<dbReference type="PROSITE" id="PS51353">
    <property type="entry name" value="ARSC"/>
    <property type="match status" value="1"/>
</dbReference>
<dbReference type="InterPro" id="IPR006659">
    <property type="entry name" value="Arsenate_reductase"/>
</dbReference>
<dbReference type="RefSeq" id="WP_138657989.1">
    <property type="nucleotide sequence ID" value="NZ_VATY01000002.1"/>
</dbReference>
<dbReference type="SUPFAM" id="SSF52833">
    <property type="entry name" value="Thioredoxin-like"/>
    <property type="match status" value="1"/>
</dbReference>
<evidence type="ECO:0000313" key="4">
    <source>
        <dbReference type="EMBL" id="TMM57005.1"/>
    </source>
</evidence>
<name>A0A5S3QHJ5_9FLAO</name>
<dbReference type="InterPro" id="IPR036249">
    <property type="entry name" value="Thioredoxin-like_sf"/>
</dbReference>
<protein>
    <submittedName>
        <fullName evidence="4">Arsenate reductase (Glutaredoxin)</fullName>
        <ecNumber evidence="4">1.20.4.1</ecNumber>
    </submittedName>
</protein>
<evidence type="ECO:0000256" key="2">
    <source>
        <dbReference type="ARBA" id="ARBA00023002"/>
    </source>
</evidence>
<accession>A0A5S3QHJ5</accession>
<dbReference type="OrthoDB" id="9808142at2"/>
<dbReference type="AlphaFoldDB" id="A0A5S3QHJ5"/>
<evidence type="ECO:0000256" key="3">
    <source>
        <dbReference type="PROSITE-ProRule" id="PRU01282"/>
    </source>
</evidence>
<keyword evidence="2 4" id="KW-0560">Oxidoreductase</keyword>
<dbReference type="Gene3D" id="3.40.30.10">
    <property type="entry name" value="Glutaredoxin"/>
    <property type="match status" value="1"/>
</dbReference>
<keyword evidence="5" id="KW-1185">Reference proteome</keyword>
<comment type="caution">
    <text evidence="4">The sequence shown here is derived from an EMBL/GenBank/DDBJ whole genome shotgun (WGS) entry which is preliminary data.</text>
</comment>
<evidence type="ECO:0000313" key="5">
    <source>
        <dbReference type="Proteomes" id="UP000310314"/>
    </source>
</evidence>
<dbReference type="Pfam" id="PF03960">
    <property type="entry name" value="ArsC"/>
    <property type="match status" value="1"/>
</dbReference>
<comment type="similarity">
    <text evidence="1 3">Belongs to the ArsC family.</text>
</comment>
<dbReference type="GO" id="GO:0008794">
    <property type="term" value="F:arsenate reductase (glutaredoxin) activity"/>
    <property type="evidence" value="ECO:0007669"/>
    <property type="project" value="UniProtKB-EC"/>
</dbReference>
<dbReference type="PANTHER" id="PTHR30041:SF4">
    <property type="entry name" value="ARSENATE REDUCTASE"/>
    <property type="match status" value="1"/>
</dbReference>
<dbReference type="EC" id="1.20.4.1" evidence="4"/>
<evidence type="ECO:0000256" key="1">
    <source>
        <dbReference type="ARBA" id="ARBA00007198"/>
    </source>
</evidence>
<dbReference type="Proteomes" id="UP000310314">
    <property type="component" value="Unassembled WGS sequence"/>
</dbReference>
<sequence length="113" mass="12907">MIKIYHNPRCGKSREGLKIVEESKKDFEIIKYLENLPTKEELGSIINLLGINSEDLLRKNEAIWKENYRGKSLSNDEILDAMLAHPKLIERPIVVNGSKAIIGRPPEKIKSIL</sequence>
<gene>
    <name evidence="4" type="primary">arsC</name>
    <name evidence="4" type="ORF">FEE95_10965</name>
</gene>
<dbReference type="EMBL" id="VATY01000002">
    <property type="protein sequence ID" value="TMM57005.1"/>
    <property type="molecule type" value="Genomic_DNA"/>
</dbReference>
<reference evidence="4 5" key="1">
    <citation type="submission" date="2019-05" db="EMBL/GenBank/DDBJ databases">
        <authorList>
            <person name="Zhang J.-Y."/>
            <person name="Feg X."/>
            <person name="Du Z.-J."/>
        </authorList>
    </citation>
    <scope>NUCLEOTIDE SEQUENCE [LARGE SCALE GENOMIC DNA]</scope>
    <source>
        <strain evidence="4 5">RZ26</strain>
    </source>
</reference>
<dbReference type="InterPro" id="IPR006660">
    <property type="entry name" value="Arsenate_reductase-like"/>
</dbReference>